<gene>
    <name evidence="1" type="ORF">HHI36_011817</name>
</gene>
<evidence type="ECO:0000313" key="2">
    <source>
        <dbReference type="Proteomes" id="UP001516400"/>
    </source>
</evidence>
<dbReference type="EMBL" id="JABFTP020000103">
    <property type="protein sequence ID" value="KAL3276433.1"/>
    <property type="molecule type" value="Genomic_DNA"/>
</dbReference>
<accession>A0ABD2NCG0</accession>
<keyword evidence="2" id="KW-1185">Reference proteome</keyword>
<organism evidence="1 2">
    <name type="scientific">Cryptolaemus montrouzieri</name>
    <dbReference type="NCBI Taxonomy" id="559131"/>
    <lineage>
        <taxon>Eukaryota</taxon>
        <taxon>Metazoa</taxon>
        <taxon>Ecdysozoa</taxon>
        <taxon>Arthropoda</taxon>
        <taxon>Hexapoda</taxon>
        <taxon>Insecta</taxon>
        <taxon>Pterygota</taxon>
        <taxon>Neoptera</taxon>
        <taxon>Endopterygota</taxon>
        <taxon>Coleoptera</taxon>
        <taxon>Polyphaga</taxon>
        <taxon>Cucujiformia</taxon>
        <taxon>Coccinelloidea</taxon>
        <taxon>Coccinellidae</taxon>
        <taxon>Scymninae</taxon>
        <taxon>Scymnini</taxon>
        <taxon>Cryptolaemus</taxon>
    </lineage>
</organism>
<sequence length="103" mass="12339">MDKKFEKLARFHGFWNNKIKPPYIAAMGKLKNYVQDKIDMSPIIKCYHVELETHYQKISYINTGLGKTMNNSTAFRQYYKDKYEGWNQIYTDASKKDQKDQWA</sequence>
<protein>
    <submittedName>
        <fullName evidence="1">Uncharacterized protein</fullName>
    </submittedName>
</protein>
<comment type="caution">
    <text evidence="1">The sequence shown here is derived from an EMBL/GenBank/DDBJ whole genome shotgun (WGS) entry which is preliminary data.</text>
</comment>
<evidence type="ECO:0000313" key="1">
    <source>
        <dbReference type="EMBL" id="KAL3276433.1"/>
    </source>
</evidence>
<dbReference type="AlphaFoldDB" id="A0ABD2NCG0"/>
<dbReference type="Proteomes" id="UP001516400">
    <property type="component" value="Unassembled WGS sequence"/>
</dbReference>
<name>A0ABD2NCG0_9CUCU</name>
<reference evidence="1 2" key="1">
    <citation type="journal article" date="2021" name="BMC Biol.">
        <title>Horizontally acquired antibacterial genes associated with adaptive radiation of ladybird beetles.</title>
        <authorList>
            <person name="Li H.S."/>
            <person name="Tang X.F."/>
            <person name="Huang Y.H."/>
            <person name="Xu Z.Y."/>
            <person name="Chen M.L."/>
            <person name="Du X.Y."/>
            <person name="Qiu B.Y."/>
            <person name="Chen P.T."/>
            <person name="Zhang W."/>
            <person name="Slipinski A."/>
            <person name="Escalona H.E."/>
            <person name="Waterhouse R.M."/>
            <person name="Zwick A."/>
            <person name="Pang H."/>
        </authorList>
    </citation>
    <scope>NUCLEOTIDE SEQUENCE [LARGE SCALE GENOMIC DNA]</scope>
    <source>
        <strain evidence="1">SYSU2018</strain>
    </source>
</reference>
<proteinExistence type="predicted"/>